<proteinExistence type="inferred from homology"/>
<organism evidence="7 8">
    <name type="scientific">Ascodesmis nigricans</name>
    <dbReference type="NCBI Taxonomy" id="341454"/>
    <lineage>
        <taxon>Eukaryota</taxon>
        <taxon>Fungi</taxon>
        <taxon>Dikarya</taxon>
        <taxon>Ascomycota</taxon>
        <taxon>Pezizomycotina</taxon>
        <taxon>Pezizomycetes</taxon>
        <taxon>Pezizales</taxon>
        <taxon>Ascodesmidaceae</taxon>
        <taxon>Ascodesmis</taxon>
    </lineage>
</organism>
<dbReference type="InterPro" id="IPR036318">
    <property type="entry name" value="FAD-bd_PCMH-like_sf"/>
</dbReference>
<dbReference type="PANTHER" id="PTHR42973">
    <property type="entry name" value="BINDING OXIDOREDUCTASE, PUTATIVE (AFU_ORTHOLOGUE AFUA_1G17690)-RELATED"/>
    <property type="match status" value="1"/>
</dbReference>
<keyword evidence="4" id="KW-0560">Oxidoreductase</keyword>
<dbReference type="InterPro" id="IPR006094">
    <property type="entry name" value="Oxid_FAD_bind_N"/>
</dbReference>
<dbReference type="EMBL" id="ML220128">
    <property type="protein sequence ID" value="TGZ79970.1"/>
    <property type="molecule type" value="Genomic_DNA"/>
</dbReference>
<evidence type="ECO:0000256" key="3">
    <source>
        <dbReference type="ARBA" id="ARBA00022827"/>
    </source>
</evidence>
<keyword evidence="2" id="KW-0285">Flavoprotein</keyword>
<feature type="chain" id="PRO_5020668051" evidence="5">
    <location>
        <begin position="19"/>
        <end position="513"/>
    </location>
</feature>
<comment type="similarity">
    <text evidence="1">Belongs to the oxygen-dependent FAD-linked oxidoreductase family.</text>
</comment>
<feature type="domain" description="FAD-binding PCMH-type" evidence="6">
    <location>
        <begin position="57"/>
        <end position="227"/>
    </location>
</feature>
<reference evidence="7 8" key="1">
    <citation type="submission" date="2019-04" db="EMBL/GenBank/DDBJ databases">
        <title>Comparative genomics and transcriptomics to analyze fruiting body development in filamentous ascomycetes.</title>
        <authorList>
            <consortium name="DOE Joint Genome Institute"/>
            <person name="Lutkenhaus R."/>
            <person name="Traeger S."/>
            <person name="Breuer J."/>
            <person name="Kuo A."/>
            <person name="Lipzen A."/>
            <person name="Pangilinan J."/>
            <person name="Dilworth D."/>
            <person name="Sandor L."/>
            <person name="Poggeler S."/>
            <person name="Barry K."/>
            <person name="Grigoriev I.V."/>
            <person name="Nowrousian M."/>
        </authorList>
    </citation>
    <scope>NUCLEOTIDE SEQUENCE [LARGE SCALE GENOMIC DNA]</scope>
    <source>
        <strain evidence="7 8">CBS 389.68</strain>
    </source>
</reference>
<evidence type="ECO:0000256" key="1">
    <source>
        <dbReference type="ARBA" id="ARBA00005466"/>
    </source>
</evidence>
<dbReference type="AlphaFoldDB" id="A0A4S2MTY0"/>
<dbReference type="InterPro" id="IPR016166">
    <property type="entry name" value="FAD-bd_PCMH"/>
</dbReference>
<dbReference type="PROSITE" id="PS51387">
    <property type="entry name" value="FAD_PCMH"/>
    <property type="match status" value="1"/>
</dbReference>
<dbReference type="GO" id="GO:0071949">
    <property type="term" value="F:FAD binding"/>
    <property type="evidence" value="ECO:0007669"/>
    <property type="project" value="InterPro"/>
</dbReference>
<evidence type="ECO:0000256" key="4">
    <source>
        <dbReference type="ARBA" id="ARBA00023002"/>
    </source>
</evidence>
<dbReference type="InParanoid" id="A0A4S2MTY0"/>
<dbReference type="OrthoDB" id="2151789at2759"/>
<evidence type="ECO:0000256" key="2">
    <source>
        <dbReference type="ARBA" id="ARBA00022630"/>
    </source>
</evidence>
<keyword evidence="5" id="KW-0732">Signal</keyword>
<dbReference type="STRING" id="341454.A0A4S2MTY0"/>
<evidence type="ECO:0000313" key="8">
    <source>
        <dbReference type="Proteomes" id="UP000298138"/>
    </source>
</evidence>
<dbReference type="InterPro" id="IPR050416">
    <property type="entry name" value="FAD-linked_Oxidoreductase"/>
</dbReference>
<dbReference type="GO" id="GO:0016491">
    <property type="term" value="F:oxidoreductase activity"/>
    <property type="evidence" value="ECO:0007669"/>
    <property type="project" value="UniProtKB-KW"/>
</dbReference>
<keyword evidence="3" id="KW-0274">FAD</keyword>
<dbReference type="PANTHER" id="PTHR42973:SF54">
    <property type="entry name" value="FAD-BINDING PCMH-TYPE DOMAIN-CONTAINING PROTEIN"/>
    <property type="match status" value="1"/>
</dbReference>
<evidence type="ECO:0000313" key="7">
    <source>
        <dbReference type="EMBL" id="TGZ79970.1"/>
    </source>
</evidence>
<evidence type="ECO:0000256" key="5">
    <source>
        <dbReference type="SAM" id="SignalP"/>
    </source>
</evidence>
<feature type="signal peptide" evidence="5">
    <location>
        <begin position="1"/>
        <end position="18"/>
    </location>
</feature>
<dbReference type="InterPro" id="IPR016169">
    <property type="entry name" value="FAD-bd_PCMH_sub2"/>
</dbReference>
<evidence type="ECO:0000259" key="6">
    <source>
        <dbReference type="PROSITE" id="PS51387"/>
    </source>
</evidence>
<gene>
    <name evidence="7" type="ORF">EX30DRAFT_372721</name>
</gene>
<dbReference type="Gene3D" id="3.30.465.10">
    <property type="match status" value="1"/>
</dbReference>
<accession>A0A4S2MTY0</accession>
<dbReference type="SUPFAM" id="SSF56176">
    <property type="entry name" value="FAD-binding/transporter-associated domain-like"/>
    <property type="match status" value="1"/>
</dbReference>
<dbReference type="Pfam" id="PF01565">
    <property type="entry name" value="FAD_binding_4"/>
    <property type="match status" value="1"/>
</dbReference>
<sequence>MKSFFFASFLALATGAAAHLETYASCAALEILHSKKLMYPRDTQYNVTNENYFDVASVKRPACIFLPESAKDVSDAIRILRITKTKFALKSGGHMPGEFTNIDGGVLIATERLNTLKWAENDSVLQVGPGIRWGPVFDEAATKGKVVIGGRLKVVGVAGLLVGGGISYVAGEYGFSCDNIKGFEVVLADGTITYASETRNKDLYKALRGGTSNFGIVTRFDMDTYDLPIGYSNIGMVVFNPAPGVDFKPAFMDALADFVVTGSAADVKSGAIITVTRVPSRGMSLGMMSLWRSEPVANATTDTPDVFKKLVTIPGQHSANNLPLNVVANTFGSQESQGDGGIQLHLHNTFRTGSYIADKDLILEIEQIHEEEFATIADVAGLSATITFQPITQNNIRVGASKRGGNVMGLENRLKAGDDRHFMWTEQFAGWALDADTARVDQVQKNIYNRAKAAAQKRGLWDDFIYLNDAATDQAKDVFPAFGEKNHMFLKSTKQKYDPTGVFTNLMPGGFKI</sequence>
<name>A0A4S2MTY0_9PEZI</name>
<dbReference type="Proteomes" id="UP000298138">
    <property type="component" value="Unassembled WGS sequence"/>
</dbReference>
<protein>
    <submittedName>
        <fullName evidence="7">FAD-binding domain-containing protein</fullName>
    </submittedName>
</protein>
<keyword evidence="8" id="KW-1185">Reference proteome</keyword>